<gene>
    <name evidence="1" type="ORF">KSP40_PGU018096</name>
</gene>
<protein>
    <recommendedName>
        <fullName evidence="3">Succinate dehydrogenase subunit 3</fullName>
    </recommendedName>
</protein>
<keyword evidence="2" id="KW-1185">Reference proteome</keyword>
<evidence type="ECO:0000313" key="1">
    <source>
        <dbReference type="EMBL" id="KAK8967668.1"/>
    </source>
</evidence>
<sequence>MSSLLRRHRMPGSFRRSRTPLLPLLTAMPPLILREPVTTLLPLISDRKEKGSRFGEGQSMEEMTSLRWKWEAPFTGRLYQSRPKLHRKLHLRDYLPHRKNLKAIPNTPLRIITAIGMVAAGSPMPAVAPFIGALPFQHFPCPMIFFPDVNMFLSCIVHQHVNKTIDLSVQCFWCHFQILYLKAIIFFTRKYCFDVITVIEHIMNILYTFFGCYTCKKYSHAWVRLSDMGTNIHGLQISI</sequence>
<dbReference type="Proteomes" id="UP001412067">
    <property type="component" value="Unassembled WGS sequence"/>
</dbReference>
<comment type="caution">
    <text evidence="1">The sequence shown here is derived from an EMBL/GenBank/DDBJ whole genome shotgun (WGS) entry which is preliminary data.</text>
</comment>
<evidence type="ECO:0000313" key="2">
    <source>
        <dbReference type="Proteomes" id="UP001412067"/>
    </source>
</evidence>
<accession>A0ABR2MUN6</accession>
<proteinExistence type="predicted"/>
<organism evidence="1 2">
    <name type="scientific">Platanthera guangdongensis</name>
    <dbReference type="NCBI Taxonomy" id="2320717"/>
    <lineage>
        <taxon>Eukaryota</taxon>
        <taxon>Viridiplantae</taxon>
        <taxon>Streptophyta</taxon>
        <taxon>Embryophyta</taxon>
        <taxon>Tracheophyta</taxon>
        <taxon>Spermatophyta</taxon>
        <taxon>Magnoliopsida</taxon>
        <taxon>Liliopsida</taxon>
        <taxon>Asparagales</taxon>
        <taxon>Orchidaceae</taxon>
        <taxon>Orchidoideae</taxon>
        <taxon>Orchideae</taxon>
        <taxon>Orchidinae</taxon>
        <taxon>Platanthera</taxon>
    </lineage>
</organism>
<reference evidence="1 2" key="1">
    <citation type="journal article" date="2022" name="Nat. Plants">
        <title>Genomes of leafy and leafless Platanthera orchids illuminate the evolution of mycoheterotrophy.</title>
        <authorList>
            <person name="Li M.H."/>
            <person name="Liu K.W."/>
            <person name="Li Z."/>
            <person name="Lu H.C."/>
            <person name="Ye Q.L."/>
            <person name="Zhang D."/>
            <person name="Wang J.Y."/>
            <person name="Li Y.F."/>
            <person name="Zhong Z.M."/>
            <person name="Liu X."/>
            <person name="Yu X."/>
            <person name="Liu D.K."/>
            <person name="Tu X.D."/>
            <person name="Liu B."/>
            <person name="Hao Y."/>
            <person name="Liao X.Y."/>
            <person name="Jiang Y.T."/>
            <person name="Sun W.H."/>
            <person name="Chen J."/>
            <person name="Chen Y.Q."/>
            <person name="Ai Y."/>
            <person name="Zhai J.W."/>
            <person name="Wu S.S."/>
            <person name="Zhou Z."/>
            <person name="Hsiao Y.Y."/>
            <person name="Wu W.L."/>
            <person name="Chen Y.Y."/>
            <person name="Lin Y.F."/>
            <person name="Hsu J.L."/>
            <person name="Li C.Y."/>
            <person name="Wang Z.W."/>
            <person name="Zhao X."/>
            <person name="Zhong W.Y."/>
            <person name="Ma X.K."/>
            <person name="Ma L."/>
            <person name="Huang J."/>
            <person name="Chen G.Z."/>
            <person name="Huang M.Z."/>
            <person name="Huang L."/>
            <person name="Peng D.H."/>
            <person name="Luo Y.B."/>
            <person name="Zou S.Q."/>
            <person name="Chen S.P."/>
            <person name="Lan S."/>
            <person name="Tsai W.C."/>
            <person name="Van de Peer Y."/>
            <person name="Liu Z.J."/>
        </authorList>
    </citation>
    <scope>NUCLEOTIDE SEQUENCE [LARGE SCALE GENOMIC DNA]</scope>
    <source>
        <strain evidence="1">Lor288</strain>
    </source>
</reference>
<evidence type="ECO:0008006" key="3">
    <source>
        <dbReference type="Google" id="ProtNLM"/>
    </source>
</evidence>
<dbReference type="EMBL" id="JBBWWR010000004">
    <property type="protein sequence ID" value="KAK8967668.1"/>
    <property type="molecule type" value="Genomic_DNA"/>
</dbReference>
<name>A0ABR2MUN6_9ASPA</name>